<keyword evidence="5 8" id="KW-0812">Transmembrane</keyword>
<evidence type="ECO:0000256" key="6">
    <source>
        <dbReference type="ARBA" id="ARBA00022989"/>
    </source>
</evidence>
<dbReference type="RefSeq" id="WP_093363597.1">
    <property type="nucleotide sequence ID" value="NZ_FOZZ01000002.1"/>
</dbReference>
<dbReference type="Proteomes" id="UP000198785">
    <property type="component" value="Unassembled WGS sequence"/>
</dbReference>
<dbReference type="EMBL" id="FOZZ01000002">
    <property type="protein sequence ID" value="SFS45054.1"/>
    <property type="molecule type" value="Genomic_DNA"/>
</dbReference>
<feature type="transmembrane region" description="Helical" evidence="8">
    <location>
        <begin position="160"/>
        <end position="179"/>
    </location>
</feature>
<proteinExistence type="inferred from homology"/>
<dbReference type="AlphaFoldDB" id="A0A1I6PXW9"/>
<feature type="transmembrane region" description="Helical" evidence="8">
    <location>
        <begin position="91"/>
        <end position="113"/>
    </location>
</feature>
<dbReference type="Gene3D" id="1.20.1530.20">
    <property type="match status" value="1"/>
</dbReference>
<keyword evidence="10" id="KW-1185">Reference proteome</keyword>
<evidence type="ECO:0000256" key="7">
    <source>
        <dbReference type="ARBA" id="ARBA00023136"/>
    </source>
</evidence>
<dbReference type="STRING" id="683125.SAMN05660206_10220"/>
<feature type="transmembrane region" description="Helical" evidence="8">
    <location>
        <begin position="119"/>
        <end position="140"/>
    </location>
</feature>
<evidence type="ECO:0008006" key="11">
    <source>
        <dbReference type="Google" id="ProtNLM"/>
    </source>
</evidence>
<dbReference type="InterPro" id="IPR038770">
    <property type="entry name" value="Na+/solute_symporter_sf"/>
</dbReference>
<keyword evidence="3" id="KW-0813">Transport</keyword>
<keyword evidence="4" id="KW-1003">Cell membrane</keyword>
<protein>
    <recommendedName>
        <fullName evidence="11">Transporter</fullName>
    </recommendedName>
</protein>
<organism evidence="9 10">
    <name type="scientific">Sphingobacterium wenxiniae</name>
    <dbReference type="NCBI Taxonomy" id="683125"/>
    <lineage>
        <taxon>Bacteria</taxon>
        <taxon>Pseudomonadati</taxon>
        <taxon>Bacteroidota</taxon>
        <taxon>Sphingobacteriia</taxon>
        <taxon>Sphingobacteriales</taxon>
        <taxon>Sphingobacteriaceae</taxon>
        <taxon>Sphingobacterium</taxon>
    </lineage>
</organism>
<dbReference type="OrthoDB" id="9786183at2"/>
<evidence type="ECO:0000313" key="10">
    <source>
        <dbReference type="Proteomes" id="UP000198785"/>
    </source>
</evidence>
<comment type="subcellular location">
    <subcellularLocation>
        <location evidence="1">Cell membrane</location>
        <topology evidence="1">Multi-pass membrane protein</topology>
    </subcellularLocation>
</comment>
<evidence type="ECO:0000256" key="2">
    <source>
        <dbReference type="ARBA" id="ARBA00010145"/>
    </source>
</evidence>
<evidence type="ECO:0000256" key="3">
    <source>
        <dbReference type="ARBA" id="ARBA00022448"/>
    </source>
</evidence>
<evidence type="ECO:0000256" key="1">
    <source>
        <dbReference type="ARBA" id="ARBA00004651"/>
    </source>
</evidence>
<feature type="transmembrane region" description="Helical" evidence="8">
    <location>
        <begin position="279"/>
        <end position="298"/>
    </location>
</feature>
<sequence>MVNFVMIAFCITAGMIFRKAKLIPQDAHKGINTWILYLALPAVSFKYIPKIEWSSQMLFPALSPILVWAGCWVFMELYSRYKGYGQRSRSTLELAGGYSNTSFIGFPLIMAYYGEQDLSIAIICDQVMFVLLSTVGIISAIKGNRSDKEGIKASVLVKRLLTFPPFIGCMGALILSHVTDLSIAEPFFDKLAATVGPLALFSVGLQLKFNGWKQEISQISMTMLYKLMIAPALVLIAALFLGIKGDIARISVFEAAMPTLITSSIIAEQFRLNARLINLIIGVSILVGFITTAFWNSIMQLLGI</sequence>
<evidence type="ECO:0000313" key="9">
    <source>
        <dbReference type="EMBL" id="SFS45054.1"/>
    </source>
</evidence>
<evidence type="ECO:0000256" key="8">
    <source>
        <dbReference type="SAM" id="Phobius"/>
    </source>
</evidence>
<dbReference type="GO" id="GO:0055085">
    <property type="term" value="P:transmembrane transport"/>
    <property type="evidence" value="ECO:0007669"/>
    <property type="project" value="InterPro"/>
</dbReference>
<accession>A0A1I6PXW9</accession>
<feature type="transmembrane region" description="Helical" evidence="8">
    <location>
        <begin position="223"/>
        <end position="241"/>
    </location>
</feature>
<feature type="transmembrane region" description="Helical" evidence="8">
    <location>
        <begin position="61"/>
        <end position="79"/>
    </location>
</feature>
<dbReference type="PANTHER" id="PTHR36838:SF1">
    <property type="entry name" value="SLR1864 PROTEIN"/>
    <property type="match status" value="1"/>
</dbReference>
<gene>
    <name evidence="9" type="ORF">SAMN05660206_10220</name>
</gene>
<reference evidence="9 10" key="1">
    <citation type="submission" date="2016-10" db="EMBL/GenBank/DDBJ databases">
        <authorList>
            <person name="de Groot N.N."/>
        </authorList>
    </citation>
    <scope>NUCLEOTIDE SEQUENCE [LARGE SCALE GENOMIC DNA]</scope>
    <source>
        <strain evidence="9 10">DSM 22789</strain>
    </source>
</reference>
<comment type="similarity">
    <text evidence="2">Belongs to the auxin efflux carrier (TC 2.A.69) family.</text>
</comment>
<dbReference type="PANTHER" id="PTHR36838">
    <property type="entry name" value="AUXIN EFFLUX CARRIER FAMILY PROTEIN"/>
    <property type="match status" value="1"/>
</dbReference>
<dbReference type="InterPro" id="IPR004776">
    <property type="entry name" value="Mem_transp_PIN-like"/>
</dbReference>
<keyword evidence="6 8" id="KW-1133">Transmembrane helix</keyword>
<evidence type="ECO:0000256" key="4">
    <source>
        <dbReference type="ARBA" id="ARBA00022475"/>
    </source>
</evidence>
<name>A0A1I6PXW9_9SPHI</name>
<dbReference type="Pfam" id="PF03547">
    <property type="entry name" value="Mem_trans"/>
    <property type="match status" value="1"/>
</dbReference>
<evidence type="ECO:0000256" key="5">
    <source>
        <dbReference type="ARBA" id="ARBA00022692"/>
    </source>
</evidence>
<keyword evidence="7 8" id="KW-0472">Membrane</keyword>
<dbReference type="GO" id="GO:0005886">
    <property type="term" value="C:plasma membrane"/>
    <property type="evidence" value="ECO:0007669"/>
    <property type="project" value="UniProtKB-SubCell"/>
</dbReference>